<evidence type="ECO:0000259" key="5">
    <source>
        <dbReference type="PROSITE" id="PS50222"/>
    </source>
</evidence>
<dbReference type="AlphaFoldDB" id="F2IV92"/>
<sequence length="394" mass="41916">MKPLKTIAMAALAASVAGIALTAQADERGGWGGGPGWHGFGAHHMVMGKMQRRGAERLFERFDVNGDGVVTQAEVDERVAARFAEADADSSGGVSLDEFKDHWIAQSRDRMVRGFQRLDRDGDGKVSRAEFDRISDRLFSRLDRDGNGELERVRPGQGPGQGQGMGQGPRQGQGPGQGMGQGMGQGPGQGRGPGMMRADDGDRDTAPRGRGGDGPRRGPGHGPGYGPMAGGMHGFGPGFGAGFGPGFGGIDELFERFDTDGDGKITRQEFDEVRGTLFASADSAGAGAFDLEGFAVLWRDMHDRAMVRMFQSLDADGDLSISSDEHAARTAGMVARMDRNGDGVLTKADLRGGPKGRDGRHHGKHEGKWHGKHHGDHHRGPSGDGPRWRDRSGD</sequence>
<dbReference type="PROSITE" id="PS50222">
    <property type="entry name" value="EF_HAND_2"/>
    <property type="match status" value="3"/>
</dbReference>
<dbReference type="PANTHER" id="PTHR10827">
    <property type="entry name" value="RETICULOCALBIN"/>
    <property type="match status" value="1"/>
</dbReference>
<feature type="signal peptide" evidence="4">
    <location>
        <begin position="1"/>
        <end position="25"/>
    </location>
</feature>
<feature type="region of interest" description="Disordered" evidence="3">
    <location>
        <begin position="142"/>
        <end position="231"/>
    </location>
</feature>
<feature type="region of interest" description="Disordered" evidence="3">
    <location>
        <begin position="334"/>
        <end position="394"/>
    </location>
</feature>
<dbReference type="STRING" id="991905.SL003B_3000"/>
<feature type="domain" description="EF-hand" evidence="5">
    <location>
        <begin position="50"/>
        <end position="85"/>
    </location>
</feature>
<dbReference type="InterPro" id="IPR018247">
    <property type="entry name" value="EF_Hand_1_Ca_BS"/>
</dbReference>
<dbReference type="PATRIC" id="fig|991905.3.peg.3080"/>
<evidence type="ECO:0000313" key="7">
    <source>
        <dbReference type="Proteomes" id="UP000008130"/>
    </source>
</evidence>
<name>F2IV92_POLGS</name>
<dbReference type="Pfam" id="PF00036">
    <property type="entry name" value="EF-hand_1"/>
    <property type="match status" value="1"/>
</dbReference>
<feature type="compositionally biased region" description="Basic and acidic residues" evidence="3">
    <location>
        <begin position="142"/>
        <end position="154"/>
    </location>
</feature>
<evidence type="ECO:0000256" key="4">
    <source>
        <dbReference type="SAM" id="SignalP"/>
    </source>
</evidence>
<feature type="domain" description="EF-hand" evidence="5">
    <location>
        <begin position="106"/>
        <end position="141"/>
    </location>
</feature>
<reference evidence="6 7" key="1">
    <citation type="journal article" date="2011" name="J. Bacteriol.">
        <title>Complete genome sequence of Polymorphum gilvum SL003B-26A1T, a crude oil-degrading bacterium from oil-polluted saline soil.</title>
        <authorList>
            <person name="Li S.G."/>
            <person name="Tang Y.Q."/>
            <person name="Nie Y."/>
            <person name="Cai M."/>
            <person name="Wu X.L."/>
        </authorList>
    </citation>
    <scope>NUCLEOTIDE SEQUENCE [LARGE SCALE GENOMIC DNA]</scope>
    <source>
        <strain evidence="7">LMG 25793 / CGMCC 1.9160 / SL003B-26A1</strain>
    </source>
</reference>
<evidence type="ECO:0000256" key="3">
    <source>
        <dbReference type="SAM" id="MobiDB-lite"/>
    </source>
</evidence>
<organism evidence="6 7">
    <name type="scientific">Polymorphum gilvum (strain LMG 25793 / CGMCC 1.9160 / SL003B-26A1)</name>
    <dbReference type="NCBI Taxonomy" id="991905"/>
    <lineage>
        <taxon>Bacteria</taxon>
        <taxon>Pseudomonadati</taxon>
        <taxon>Pseudomonadota</taxon>
        <taxon>Alphaproteobacteria</taxon>
        <taxon>Rhodobacterales</taxon>
        <taxon>Paracoccaceae</taxon>
        <taxon>Polymorphum</taxon>
    </lineage>
</organism>
<feature type="compositionally biased region" description="Basic and acidic residues" evidence="3">
    <location>
        <begin position="378"/>
        <end position="394"/>
    </location>
</feature>
<feature type="domain" description="EF-hand" evidence="5">
    <location>
        <begin position="250"/>
        <end position="280"/>
    </location>
</feature>
<dbReference type="InterPro" id="IPR002048">
    <property type="entry name" value="EF_hand_dom"/>
</dbReference>
<proteinExistence type="predicted"/>
<dbReference type="Gene3D" id="1.10.238.10">
    <property type="entry name" value="EF-hand"/>
    <property type="match status" value="4"/>
</dbReference>
<dbReference type="OrthoDB" id="5470953at2"/>
<evidence type="ECO:0000256" key="1">
    <source>
        <dbReference type="ARBA" id="ARBA00022723"/>
    </source>
</evidence>
<dbReference type="eggNOG" id="COG5126">
    <property type="taxonomic scope" value="Bacteria"/>
</dbReference>
<dbReference type="PROSITE" id="PS00018">
    <property type="entry name" value="EF_HAND_1"/>
    <property type="match status" value="3"/>
</dbReference>
<dbReference type="SUPFAM" id="SSF47473">
    <property type="entry name" value="EF-hand"/>
    <property type="match status" value="2"/>
</dbReference>
<feature type="compositionally biased region" description="Basic residues" evidence="3">
    <location>
        <begin position="358"/>
        <end position="377"/>
    </location>
</feature>
<dbReference type="Pfam" id="PF13202">
    <property type="entry name" value="EF-hand_5"/>
    <property type="match status" value="3"/>
</dbReference>
<dbReference type="KEGG" id="pgv:SL003B_3000"/>
<dbReference type="SMART" id="SM00054">
    <property type="entry name" value="EFh"/>
    <property type="match status" value="5"/>
</dbReference>
<feature type="compositionally biased region" description="Gly residues" evidence="3">
    <location>
        <begin position="157"/>
        <end position="193"/>
    </location>
</feature>
<dbReference type="HOGENOM" id="CLU_699916_0_0_5"/>
<keyword evidence="4" id="KW-0732">Signal</keyword>
<dbReference type="Proteomes" id="UP000008130">
    <property type="component" value="Chromosome"/>
</dbReference>
<evidence type="ECO:0000313" key="6">
    <source>
        <dbReference type="EMBL" id="ADZ71423.1"/>
    </source>
</evidence>
<feature type="compositionally biased region" description="Basic and acidic residues" evidence="3">
    <location>
        <begin position="197"/>
        <end position="216"/>
    </location>
</feature>
<dbReference type="GO" id="GO:0005509">
    <property type="term" value="F:calcium ion binding"/>
    <property type="evidence" value="ECO:0007669"/>
    <property type="project" value="InterPro"/>
</dbReference>
<keyword evidence="2" id="KW-0677">Repeat</keyword>
<accession>F2IV92</accession>
<evidence type="ECO:0000256" key="2">
    <source>
        <dbReference type="ARBA" id="ARBA00022737"/>
    </source>
</evidence>
<dbReference type="RefSeq" id="WP_013653736.1">
    <property type="nucleotide sequence ID" value="NC_015259.1"/>
</dbReference>
<protein>
    <submittedName>
        <fullName evidence="6">EF hand domain protein</fullName>
    </submittedName>
</protein>
<dbReference type="InterPro" id="IPR011992">
    <property type="entry name" value="EF-hand-dom_pair"/>
</dbReference>
<dbReference type="PANTHER" id="PTHR10827:SF98">
    <property type="entry name" value="45 KDA CALCIUM-BINDING PROTEIN"/>
    <property type="match status" value="1"/>
</dbReference>
<keyword evidence="1" id="KW-0479">Metal-binding</keyword>
<feature type="compositionally biased region" description="Basic and acidic residues" evidence="3">
    <location>
        <begin position="348"/>
        <end position="357"/>
    </location>
</feature>
<gene>
    <name evidence="6" type="ordered locus">SL003B_3000</name>
</gene>
<dbReference type="EMBL" id="CP002568">
    <property type="protein sequence ID" value="ADZ71423.1"/>
    <property type="molecule type" value="Genomic_DNA"/>
</dbReference>
<keyword evidence="7" id="KW-1185">Reference proteome</keyword>
<feature type="chain" id="PRO_5003283611" evidence="4">
    <location>
        <begin position="26"/>
        <end position="394"/>
    </location>
</feature>
<feature type="compositionally biased region" description="Gly residues" evidence="3">
    <location>
        <begin position="220"/>
        <end position="231"/>
    </location>
</feature>